<gene>
    <name evidence="1" type="primary">Nfu_g_1_019378</name>
</gene>
<reference evidence="1" key="1">
    <citation type="submission" date="2016-05" db="EMBL/GenBank/DDBJ databases">
        <authorList>
            <person name="Lavstsen T."/>
            <person name="Jespersen J.S."/>
        </authorList>
    </citation>
    <scope>NUCLEOTIDE SEQUENCE</scope>
    <source>
        <tissue evidence="1">Brain</tissue>
    </source>
</reference>
<proteinExistence type="predicted"/>
<organism evidence="1">
    <name type="scientific">Nothobranchius pienaari</name>
    <dbReference type="NCBI Taxonomy" id="704102"/>
    <lineage>
        <taxon>Eukaryota</taxon>
        <taxon>Metazoa</taxon>
        <taxon>Chordata</taxon>
        <taxon>Craniata</taxon>
        <taxon>Vertebrata</taxon>
        <taxon>Euteleostomi</taxon>
        <taxon>Actinopterygii</taxon>
        <taxon>Neopterygii</taxon>
        <taxon>Teleostei</taxon>
        <taxon>Neoteleostei</taxon>
        <taxon>Acanthomorphata</taxon>
        <taxon>Ovalentaria</taxon>
        <taxon>Atherinomorphae</taxon>
        <taxon>Cyprinodontiformes</taxon>
        <taxon>Nothobranchiidae</taxon>
        <taxon>Nothobranchius</taxon>
    </lineage>
</organism>
<protein>
    <submittedName>
        <fullName evidence="1">Uncharacterized protein</fullName>
    </submittedName>
</protein>
<reference evidence="1" key="2">
    <citation type="submission" date="2016-06" db="EMBL/GenBank/DDBJ databases">
        <title>The genome of a short-lived fish provides insights into sex chromosome evolution and the genetic control of aging.</title>
        <authorList>
            <person name="Reichwald K."/>
            <person name="Felder M."/>
            <person name="Petzold A."/>
            <person name="Koch P."/>
            <person name="Groth M."/>
            <person name="Platzer M."/>
        </authorList>
    </citation>
    <scope>NUCLEOTIDE SEQUENCE</scope>
    <source>
        <tissue evidence="1">Brain</tissue>
    </source>
</reference>
<evidence type="ECO:0000313" key="1">
    <source>
        <dbReference type="EMBL" id="SBR42270.1"/>
    </source>
</evidence>
<feature type="non-terminal residue" evidence="1">
    <location>
        <position position="68"/>
    </location>
</feature>
<dbReference type="EMBL" id="HAEF01004888">
    <property type="protein sequence ID" value="SBR42270.1"/>
    <property type="molecule type" value="Transcribed_RNA"/>
</dbReference>
<sequence>RHHLPITELNKAGTGNPILLPSNWLIGHLMRTFNFKQTKIQLSPIYFYTETPQPTGRGRAFLFYSRGI</sequence>
<feature type="non-terminal residue" evidence="1">
    <location>
        <position position="1"/>
    </location>
</feature>
<accession>A0A1A8LBR6</accession>
<dbReference type="AlphaFoldDB" id="A0A1A8LBR6"/>
<name>A0A1A8LBR6_9TELE</name>